<evidence type="ECO:0000313" key="2">
    <source>
        <dbReference type="EMBL" id="PJE99771.1"/>
    </source>
</evidence>
<keyword evidence="1" id="KW-0812">Transmembrane</keyword>
<feature type="transmembrane region" description="Helical" evidence="1">
    <location>
        <begin position="7"/>
        <end position="24"/>
    </location>
</feature>
<organism evidence="2 3">
    <name type="scientific">Streptomyces carminius</name>
    <dbReference type="NCBI Taxonomy" id="2665496"/>
    <lineage>
        <taxon>Bacteria</taxon>
        <taxon>Bacillati</taxon>
        <taxon>Actinomycetota</taxon>
        <taxon>Actinomycetes</taxon>
        <taxon>Kitasatosporales</taxon>
        <taxon>Streptomycetaceae</taxon>
        <taxon>Streptomyces</taxon>
    </lineage>
</organism>
<dbReference type="EMBL" id="PGGW01000011">
    <property type="protein sequence ID" value="PJE99771.1"/>
    <property type="molecule type" value="Genomic_DNA"/>
</dbReference>
<feature type="transmembrane region" description="Helical" evidence="1">
    <location>
        <begin position="84"/>
        <end position="106"/>
    </location>
</feature>
<gene>
    <name evidence="2" type="ORF">CUT44_03190</name>
</gene>
<accession>A0A2M8M6C9</accession>
<dbReference type="Pfam" id="PF06182">
    <property type="entry name" value="ABC2_membrane_6"/>
    <property type="match status" value="1"/>
</dbReference>
<name>A0A2M8M6C9_9ACTN</name>
<comment type="caution">
    <text evidence="2">The sequence shown here is derived from an EMBL/GenBank/DDBJ whole genome shotgun (WGS) entry which is preliminary data.</text>
</comment>
<reference evidence="2 3" key="1">
    <citation type="submission" date="2017-11" db="EMBL/GenBank/DDBJ databases">
        <title>Streptomyces carmine sp. nov., a novel actinomycete isolated from Sophora alopecuroides in Xinjiang, China.</title>
        <authorList>
            <person name="Wang Y."/>
            <person name="Luo X."/>
            <person name="Wan C."/>
            <person name="Zhang L."/>
        </authorList>
    </citation>
    <scope>NUCLEOTIDE SEQUENCE [LARGE SCALE GENOMIC DNA]</scope>
    <source>
        <strain evidence="2 3">TRM SA0054</strain>
    </source>
</reference>
<feature type="transmembrane region" description="Helical" evidence="1">
    <location>
        <begin position="205"/>
        <end position="228"/>
    </location>
</feature>
<sequence>MSIGFGIAWQSSVIVFATVLLQRFPGMGGWSSADVLLIVGTRMLAHALYVLFFGRTHRLPFLVQEGLIDACLLRPMPVFRQVQLAVFPTHGLGDLLVGATMFAFAVQQAAEPWTAGRAAFLAAAVVGGMLVESAVFIALSSAALRFPATFYWSTWVDELMATFGSYPLSILPRAVGAVFTFVLPLAFIAYFPAGVLTGHGSALGVPLWLAAASPLVGLAAFVAARLLWNWSLRHYTGVNG</sequence>
<dbReference type="InterPro" id="IPR010390">
    <property type="entry name" value="ABC-2_transporter-like"/>
</dbReference>
<feature type="transmembrane region" description="Helical" evidence="1">
    <location>
        <begin position="170"/>
        <end position="193"/>
    </location>
</feature>
<dbReference type="PANTHER" id="PTHR36833:SF1">
    <property type="entry name" value="INTEGRAL MEMBRANE TRANSPORT PROTEIN"/>
    <property type="match status" value="1"/>
</dbReference>
<dbReference type="PANTHER" id="PTHR36833">
    <property type="entry name" value="SLR0610 PROTEIN-RELATED"/>
    <property type="match status" value="1"/>
</dbReference>
<evidence type="ECO:0000313" key="3">
    <source>
        <dbReference type="Proteomes" id="UP000230407"/>
    </source>
</evidence>
<keyword evidence="1" id="KW-0472">Membrane</keyword>
<dbReference type="AlphaFoldDB" id="A0A2M8M6C9"/>
<dbReference type="Proteomes" id="UP000230407">
    <property type="component" value="Unassembled WGS sequence"/>
</dbReference>
<feature type="transmembrane region" description="Helical" evidence="1">
    <location>
        <begin position="30"/>
        <end position="52"/>
    </location>
</feature>
<evidence type="ECO:0000256" key="1">
    <source>
        <dbReference type="SAM" id="Phobius"/>
    </source>
</evidence>
<keyword evidence="3" id="KW-1185">Reference proteome</keyword>
<feature type="transmembrane region" description="Helical" evidence="1">
    <location>
        <begin position="118"/>
        <end position="139"/>
    </location>
</feature>
<keyword evidence="1" id="KW-1133">Transmembrane helix</keyword>
<protein>
    <submittedName>
        <fullName evidence="2">ABC transporter</fullName>
    </submittedName>
</protein>
<proteinExistence type="predicted"/>